<evidence type="ECO:0000256" key="2">
    <source>
        <dbReference type="SAM" id="SignalP"/>
    </source>
</evidence>
<feature type="compositionally biased region" description="Basic and acidic residues" evidence="1">
    <location>
        <begin position="319"/>
        <end position="328"/>
    </location>
</feature>
<gene>
    <name evidence="4" type="ORF">VFPBJ_03261</name>
</gene>
<sequence>MRASLCLALFGGLAVSSPLVGLHPEPASEETNTASSGIRDTTADHSAIYIHSAALAGRANVPSVRAGNTPLPRSFKRQQQQAREPEFKLIKAKEAATAPIIGVPPPKDNGPPQPLKPRPAWKVGDPLRARAGTFEYGFFYRGDNRPPAQIFKSGFTGRGRNANILDHLNGVSKDDSAFVSVTRSRDRAETYAFGSSFAPKTETGYVYKISYRGMPDGYFIPQAKRDPNLEFMTAGRIPRETIVGCSEVRKGSKGGGLGAVEEVKWTRNPKYKYYWQDKKPQLNRICGGKKREACDEGAGNNPKAEEEKEVPHQGVGPDEADKAQHGTDNEAEGGENAKKGKKPTGGKPGPNEVHEGAEPPHPGTKPGATPGQTPWYETASANALLQWATEITPKSFEPLVKDLQAGTINESDLVICFTQACSRAISRRYEAFSTPEAALESLIHLFTDAAAAARSRTVPAGFWMAVVEEMPAVARRIHAAKTPEEKMAIARRDLDPVVRVWLKTPLGAGYEALASRTARHGNPGRQLVDTFVDAWEHTPKKKKKKKKKRKLDTWPSCL</sequence>
<dbReference type="SUPFAM" id="SSF56399">
    <property type="entry name" value="ADP-ribosylation"/>
    <property type="match status" value="1"/>
</dbReference>
<name>A0A179H4P9_PURLI</name>
<feature type="domain" description="Pierisin-like" evidence="3">
    <location>
        <begin position="140"/>
        <end position="271"/>
    </location>
</feature>
<keyword evidence="2" id="KW-0732">Signal</keyword>
<feature type="compositionally biased region" description="Basic residues" evidence="1">
    <location>
        <begin position="539"/>
        <end position="550"/>
    </location>
</feature>
<organism evidence="4 5">
    <name type="scientific">Purpureocillium lilacinum</name>
    <name type="common">Paecilomyces lilacinus</name>
    <dbReference type="NCBI Taxonomy" id="33203"/>
    <lineage>
        <taxon>Eukaryota</taxon>
        <taxon>Fungi</taxon>
        <taxon>Dikarya</taxon>
        <taxon>Ascomycota</taxon>
        <taxon>Pezizomycotina</taxon>
        <taxon>Sordariomycetes</taxon>
        <taxon>Hypocreomycetidae</taxon>
        <taxon>Hypocreales</taxon>
        <taxon>Ophiocordycipitaceae</taxon>
        <taxon>Purpureocillium</taxon>
    </lineage>
</organism>
<comment type="caution">
    <text evidence="4">The sequence shown here is derived from an EMBL/GenBank/DDBJ whole genome shotgun (WGS) entry which is preliminary data.</text>
</comment>
<dbReference type="EMBL" id="LSBH01000002">
    <property type="protein sequence ID" value="OAQ84493.1"/>
    <property type="molecule type" value="Genomic_DNA"/>
</dbReference>
<accession>A0A179H4P9</accession>
<dbReference type="AlphaFoldDB" id="A0A179H4P9"/>
<feature type="region of interest" description="Disordered" evidence="1">
    <location>
        <begin position="100"/>
        <end position="123"/>
    </location>
</feature>
<feature type="compositionally biased region" description="Pro residues" evidence="1">
    <location>
        <begin position="102"/>
        <end position="117"/>
    </location>
</feature>
<dbReference type="Pfam" id="PF22596">
    <property type="entry name" value="Scabin-like"/>
    <property type="match status" value="1"/>
</dbReference>
<evidence type="ECO:0000259" key="3">
    <source>
        <dbReference type="Pfam" id="PF22596"/>
    </source>
</evidence>
<dbReference type="Gene3D" id="3.90.210.10">
    <property type="entry name" value="Heat-Labile Enterotoxin, subunit A"/>
    <property type="match status" value="1"/>
</dbReference>
<dbReference type="InterPro" id="IPR054695">
    <property type="entry name" value="Pierisin-like_dom"/>
</dbReference>
<dbReference type="Proteomes" id="UP000078240">
    <property type="component" value="Unassembled WGS sequence"/>
</dbReference>
<proteinExistence type="predicted"/>
<evidence type="ECO:0000313" key="5">
    <source>
        <dbReference type="Proteomes" id="UP000078240"/>
    </source>
</evidence>
<reference evidence="4 5" key="1">
    <citation type="submission" date="2016-01" db="EMBL/GenBank/DDBJ databases">
        <title>Biosynthesis of antibiotic leucinostatins and their inhibition on Phytophthora in bio-control Purpureocillium lilacinum.</title>
        <authorList>
            <person name="Wang G."/>
            <person name="Liu Z."/>
            <person name="Lin R."/>
            <person name="Li E."/>
            <person name="Mao Z."/>
            <person name="Ling J."/>
            <person name="Yin W."/>
            <person name="Xie B."/>
        </authorList>
    </citation>
    <scope>NUCLEOTIDE SEQUENCE [LARGE SCALE GENOMIC DNA]</scope>
    <source>
        <strain evidence="4">PLBJ-1</strain>
    </source>
</reference>
<evidence type="ECO:0000256" key="1">
    <source>
        <dbReference type="SAM" id="MobiDB-lite"/>
    </source>
</evidence>
<evidence type="ECO:0000313" key="4">
    <source>
        <dbReference type="EMBL" id="OAQ84493.1"/>
    </source>
</evidence>
<feature type="region of interest" description="Disordered" evidence="1">
    <location>
        <begin position="291"/>
        <end position="375"/>
    </location>
</feature>
<feature type="chain" id="PRO_5008103237" evidence="2">
    <location>
        <begin position="22"/>
        <end position="558"/>
    </location>
</feature>
<protein>
    <submittedName>
        <fullName evidence="4">Pertussis toxin, subunit 1 domain-containing protein</fullName>
    </submittedName>
</protein>
<feature type="region of interest" description="Disordered" evidence="1">
    <location>
        <begin position="538"/>
        <end position="558"/>
    </location>
</feature>
<feature type="signal peptide" evidence="2">
    <location>
        <begin position="1"/>
        <end position="21"/>
    </location>
</feature>